<dbReference type="EMBL" id="JAWDGP010004573">
    <property type="protein sequence ID" value="KAK3763348.1"/>
    <property type="molecule type" value="Genomic_DNA"/>
</dbReference>
<evidence type="ECO:0000313" key="1">
    <source>
        <dbReference type="EMBL" id="KAK3763348.1"/>
    </source>
</evidence>
<dbReference type="Proteomes" id="UP001283361">
    <property type="component" value="Unassembled WGS sequence"/>
</dbReference>
<dbReference type="SUPFAM" id="SSF48452">
    <property type="entry name" value="TPR-like"/>
    <property type="match status" value="1"/>
</dbReference>
<organism evidence="1 2">
    <name type="scientific">Elysia crispata</name>
    <name type="common">lettuce slug</name>
    <dbReference type="NCBI Taxonomy" id="231223"/>
    <lineage>
        <taxon>Eukaryota</taxon>
        <taxon>Metazoa</taxon>
        <taxon>Spiralia</taxon>
        <taxon>Lophotrochozoa</taxon>
        <taxon>Mollusca</taxon>
        <taxon>Gastropoda</taxon>
        <taxon>Heterobranchia</taxon>
        <taxon>Euthyneura</taxon>
        <taxon>Panpulmonata</taxon>
        <taxon>Sacoglossa</taxon>
        <taxon>Placobranchoidea</taxon>
        <taxon>Plakobranchidae</taxon>
        <taxon>Elysia</taxon>
    </lineage>
</organism>
<evidence type="ECO:0000313" key="2">
    <source>
        <dbReference type="Proteomes" id="UP001283361"/>
    </source>
</evidence>
<gene>
    <name evidence="1" type="ORF">RRG08_021168</name>
</gene>
<sequence>MAIELDVSHLKVVMQNCSEPDFISRFFRSCFKKSKDMKVWTPSKEILRHELTLASNALIVYMAVKNSMKCDGLPEFERVEQFIRQILNRVFLCMSKSPSSSSSAWREQSILRLMHHILAALKDPIIHFQALAALSPVVTMCGLTCLCVIRQWEKIHVKEIFSYFQEITNLLCKDTLQEPLQYKNGLLEDKLVQNCNERDFPCIQDFINTVLCLSPSCVRDNRVAYKPWQWLDIICLCKQHMSNQNYFSAMEHLEALLNTQLDPEIRSIVLCLFAECYLSQDCSQLALQTYKAALTADKNNHMVFFCLAEVYKKLKQEDLELESLNLLTRLLTDKQLRPKALIPDFHLDALVFSHCDILPNVALPGALHHFAQRCSELKRFTEASEQLSTLLKLLEEDSKCTCLGRIQGIDRPVYLQEIVVETAEALALAHQADHCLCLFDQFAPVLLADDTVFLSASGGTDATDSFTSIHDSQDIFFDPEYQSQRHFDPVSFVRNEKKHGKADGVSNNLRFENLHKLTRRKRLRSDSFSTDVNDADGESKSGQEQGVGVYFHDPWWPSSLAARLLLSKADVLIPSQGYNDEVMSCLCRAQDLLLNDPVSIFNLPNRSYAHFDITKAPVTKRRKVMSEELEAAHSFSSSSFSDRKVHTVTIGNQYEISDLWRNTMVKVAERMQRAFQNSKQYTSAQNVSKLLQQLTTDKETSRTADP</sequence>
<dbReference type="AlphaFoldDB" id="A0AAE1DBH2"/>
<keyword evidence="2" id="KW-1185">Reference proteome</keyword>
<comment type="caution">
    <text evidence="1">The sequence shown here is derived from an EMBL/GenBank/DDBJ whole genome shotgun (WGS) entry which is preliminary data.</text>
</comment>
<accession>A0AAE1DBH2</accession>
<proteinExistence type="predicted"/>
<reference evidence="1" key="1">
    <citation type="journal article" date="2023" name="G3 (Bethesda)">
        <title>A reference genome for the long-term kleptoplast-retaining sea slug Elysia crispata morphotype clarki.</title>
        <authorList>
            <person name="Eastman K.E."/>
            <person name="Pendleton A.L."/>
            <person name="Shaikh M.A."/>
            <person name="Suttiyut T."/>
            <person name="Ogas R."/>
            <person name="Tomko P."/>
            <person name="Gavelis G."/>
            <person name="Widhalm J.R."/>
            <person name="Wisecaver J.H."/>
        </authorList>
    </citation>
    <scope>NUCLEOTIDE SEQUENCE</scope>
    <source>
        <strain evidence="1">ECLA1</strain>
    </source>
</reference>
<name>A0AAE1DBH2_9GAST</name>
<dbReference type="InterPro" id="IPR011990">
    <property type="entry name" value="TPR-like_helical_dom_sf"/>
</dbReference>
<dbReference type="Gene3D" id="1.25.40.10">
    <property type="entry name" value="Tetratricopeptide repeat domain"/>
    <property type="match status" value="1"/>
</dbReference>
<protein>
    <submittedName>
        <fullName evidence="1">Uncharacterized protein</fullName>
    </submittedName>
</protein>